<dbReference type="PANTHER" id="PTHR43798">
    <property type="entry name" value="MONOACYLGLYCEROL LIPASE"/>
    <property type="match status" value="1"/>
</dbReference>
<dbReference type="SUPFAM" id="SSF53474">
    <property type="entry name" value="alpha/beta-Hydrolases"/>
    <property type="match status" value="1"/>
</dbReference>
<accession>A0A4R3L8R7</accession>
<sequence length="262" mass="29953">MPYIQIDGQNLYYQVEGTGIPIIFIHPFLITQEVFDHQRELADRYQLIRLDVRGHGKSRDFQGDLDYSLVVSDVIQLMDHLGIQQAYICGYSTASSIALFALMTHPQRFLGGVLVSGMSEIKTLRVKGLIWLAKMLSNPLTKKLLALSIASGNANDFKTFKKLYTHSLQSNIDHVKVFLDSGLKFNCTDHLPNIQQPVLLVYGKSDSRFRKNAHLLHQKIPKSTLYFLNGTPHQIPTKNHLLLNELIRNWIHDQQYRLSSQP</sequence>
<evidence type="ECO:0000256" key="1">
    <source>
        <dbReference type="ARBA" id="ARBA00022801"/>
    </source>
</evidence>
<gene>
    <name evidence="3" type="ORF">EDD58_10236</name>
</gene>
<dbReference type="InterPro" id="IPR050266">
    <property type="entry name" value="AB_hydrolase_sf"/>
</dbReference>
<dbReference type="RefSeq" id="WP_131923470.1">
    <property type="nucleotide sequence ID" value="NZ_SMAG01000002.1"/>
</dbReference>
<feature type="domain" description="AB hydrolase-1" evidence="2">
    <location>
        <begin position="21"/>
        <end position="233"/>
    </location>
</feature>
<keyword evidence="4" id="KW-1185">Reference proteome</keyword>
<name>A0A4R3L8R7_9BACL</name>
<comment type="caution">
    <text evidence="3">The sequence shown here is derived from an EMBL/GenBank/DDBJ whole genome shotgun (WGS) entry which is preliminary data.</text>
</comment>
<dbReference type="PANTHER" id="PTHR43798:SF31">
    <property type="entry name" value="AB HYDROLASE SUPERFAMILY PROTEIN YCLE"/>
    <property type="match status" value="1"/>
</dbReference>
<dbReference type="OrthoDB" id="6191536at2"/>
<dbReference type="InterPro" id="IPR000073">
    <property type="entry name" value="AB_hydrolase_1"/>
</dbReference>
<reference evidence="3 4" key="1">
    <citation type="submission" date="2019-03" db="EMBL/GenBank/DDBJ databases">
        <title>Genomic Encyclopedia of Type Strains, Phase IV (KMG-IV): sequencing the most valuable type-strain genomes for metagenomic binning, comparative biology and taxonomic classification.</title>
        <authorList>
            <person name="Goeker M."/>
        </authorList>
    </citation>
    <scope>NUCLEOTIDE SEQUENCE [LARGE SCALE GENOMIC DNA]</scope>
    <source>
        <strain evidence="3 4">DSM 45707</strain>
    </source>
</reference>
<dbReference type="Gene3D" id="3.40.50.1820">
    <property type="entry name" value="alpha/beta hydrolase"/>
    <property type="match status" value="1"/>
</dbReference>
<dbReference type="AlphaFoldDB" id="A0A4R3L8R7"/>
<dbReference type="Proteomes" id="UP000294937">
    <property type="component" value="Unassembled WGS sequence"/>
</dbReference>
<evidence type="ECO:0000259" key="2">
    <source>
        <dbReference type="Pfam" id="PF00561"/>
    </source>
</evidence>
<evidence type="ECO:0000313" key="4">
    <source>
        <dbReference type="Proteomes" id="UP000294937"/>
    </source>
</evidence>
<evidence type="ECO:0000313" key="3">
    <source>
        <dbReference type="EMBL" id="TCS95465.1"/>
    </source>
</evidence>
<dbReference type="InterPro" id="IPR029058">
    <property type="entry name" value="AB_hydrolase_fold"/>
</dbReference>
<dbReference type="Pfam" id="PF00561">
    <property type="entry name" value="Abhydrolase_1"/>
    <property type="match status" value="1"/>
</dbReference>
<keyword evidence="1" id="KW-0378">Hydrolase</keyword>
<protein>
    <submittedName>
        <fullName evidence="3">Pimeloyl-ACP methyl ester carboxylesterase</fullName>
    </submittedName>
</protein>
<dbReference type="EMBL" id="SMAG01000002">
    <property type="protein sequence ID" value="TCS95465.1"/>
    <property type="molecule type" value="Genomic_DNA"/>
</dbReference>
<dbReference type="GO" id="GO:0016787">
    <property type="term" value="F:hydrolase activity"/>
    <property type="evidence" value="ECO:0007669"/>
    <property type="project" value="UniProtKB-KW"/>
</dbReference>
<proteinExistence type="predicted"/>
<organism evidence="3 4">
    <name type="scientific">Hazenella coriacea</name>
    <dbReference type="NCBI Taxonomy" id="1179467"/>
    <lineage>
        <taxon>Bacteria</taxon>
        <taxon>Bacillati</taxon>
        <taxon>Bacillota</taxon>
        <taxon>Bacilli</taxon>
        <taxon>Bacillales</taxon>
        <taxon>Thermoactinomycetaceae</taxon>
        <taxon>Hazenella</taxon>
    </lineage>
</organism>
<dbReference type="GO" id="GO:0016020">
    <property type="term" value="C:membrane"/>
    <property type="evidence" value="ECO:0007669"/>
    <property type="project" value="TreeGrafter"/>
</dbReference>